<dbReference type="EMBL" id="JABCSC020000006">
    <property type="protein sequence ID" value="NSL56948.1"/>
    <property type="molecule type" value="Genomic_DNA"/>
</dbReference>
<name>A0ABX2IRU8_9RHOO</name>
<gene>
    <name evidence="1" type="ORF">HJ583_018095</name>
</gene>
<comment type="caution">
    <text evidence="1">The sequence shown here is derived from an EMBL/GenBank/DDBJ whole genome shotgun (WGS) entry which is preliminary data.</text>
</comment>
<evidence type="ECO:0000313" key="1">
    <source>
        <dbReference type="EMBL" id="NSL56948.1"/>
    </source>
</evidence>
<keyword evidence="2" id="KW-1185">Reference proteome</keyword>
<organism evidence="1 2">
    <name type="scientific">Uliginosibacterium aquaticum</name>
    <dbReference type="NCBI Taxonomy" id="2731212"/>
    <lineage>
        <taxon>Bacteria</taxon>
        <taxon>Pseudomonadati</taxon>
        <taxon>Pseudomonadota</taxon>
        <taxon>Betaproteobacteria</taxon>
        <taxon>Rhodocyclales</taxon>
        <taxon>Zoogloeaceae</taxon>
        <taxon>Uliginosibacterium</taxon>
    </lineage>
</organism>
<accession>A0ABX2IRU8</accession>
<dbReference type="RefSeq" id="WP_101940382.1">
    <property type="nucleotide sequence ID" value="NZ_JABCSC020000006.1"/>
</dbReference>
<evidence type="ECO:0000313" key="2">
    <source>
        <dbReference type="Proteomes" id="UP000778523"/>
    </source>
</evidence>
<sequence length="90" mass="10074">MEPNRFLVIEFLDGKKESFTFPAPPSSPAARKMRLEDFMQGQFVVIQLEHEIQLFPLSAIRSIRLSGFMGLGPNDEIGLPISAIRGAEQI</sequence>
<protein>
    <submittedName>
        <fullName evidence="1">Uncharacterized protein</fullName>
    </submittedName>
</protein>
<dbReference type="Proteomes" id="UP000778523">
    <property type="component" value="Unassembled WGS sequence"/>
</dbReference>
<reference evidence="1 2" key="1">
    <citation type="submission" date="2020-06" db="EMBL/GenBank/DDBJ databases">
        <title>Draft genome of Uliginosibacterium sp. IMCC34675.</title>
        <authorList>
            <person name="Song J."/>
        </authorList>
    </citation>
    <scope>NUCLEOTIDE SEQUENCE [LARGE SCALE GENOMIC DNA]</scope>
    <source>
        <strain evidence="1 2">IMCC34675</strain>
    </source>
</reference>
<proteinExistence type="predicted"/>